<dbReference type="Proteomes" id="UP000095023">
    <property type="component" value="Unassembled WGS sequence"/>
</dbReference>
<dbReference type="GO" id="GO:0043130">
    <property type="term" value="F:ubiquitin binding"/>
    <property type="evidence" value="ECO:0007669"/>
    <property type="project" value="EnsemblFungi"/>
</dbReference>
<keyword evidence="2 7" id="KW-0963">Cytoplasm</keyword>
<keyword evidence="3 8" id="KW-0853">WD repeat</keyword>
<reference evidence="11" key="1">
    <citation type="submission" date="2016-02" db="EMBL/GenBank/DDBJ databases">
        <title>Comparative genomics of biotechnologically important yeasts.</title>
        <authorList>
            <consortium name="DOE Joint Genome Institute"/>
            <person name="Riley R."/>
            <person name="Haridas S."/>
            <person name="Wolfe K.H."/>
            <person name="Lopes M.R."/>
            <person name="Hittinger C.T."/>
            <person name="Goker M."/>
            <person name="Salamov A."/>
            <person name="Wisecaver J."/>
            <person name="Long T.M."/>
            <person name="Aerts A.L."/>
            <person name="Barry K."/>
            <person name="Choi C."/>
            <person name="Clum A."/>
            <person name="Coughlan A.Y."/>
            <person name="Deshpande S."/>
            <person name="Douglass A.P."/>
            <person name="Hanson S.J."/>
            <person name="Klenk H.-P."/>
            <person name="Labutti K."/>
            <person name="Lapidus A."/>
            <person name="Lindquist E."/>
            <person name="Lipzen A."/>
            <person name="Meier-Kolthoff J.P."/>
            <person name="Ohm R.A."/>
            <person name="Otillar R.P."/>
            <person name="Pangilinan J."/>
            <person name="Peng Y."/>
            <person name="Rokas A."/>
            <person name="Rosa C.A."/>
            <person name="Scheuner C."/>
            <person name="Sibirny A.A."/>
            <person name="Slot J.C."/>
            <person name="Stielow J.B."/>
            <person name="Sun H."/>
            <person name="Kurtzman C.P."/>
            <person name="Blackwell M."/>
            <person name="Jeffries T.W."/>
            <person name="Grigoriev I.V."/>
        </authorList>
    </citation>
    <scope>NUCLEOTIDE SEQUENCE [LARGE SCALE GENOMIC DNA]</scope>
    <source>
        <strain evidence="11">NRRL Y-17796</strain>
    </source>
</reference>
<evidence type="ECO:0000256" key="2">
    <source>
        <dbReference type="ARBA" id="ARBA00022490"/>
    </source>
</evidence>
<feature type="region of interest" description="Disordered" evidence="9">
    <location>
        <begin position="277"/>
        <end position="298"/>
    </location>
</feature>
<evidence type="ECO:0000313" key="11">
    <source>
        <dbReference type="Proteomes" id="UP000095023"/>
    </source>
</evidence>
<evidence type="ECO:0000256" key="5">
    <source>
        <dbReference type="ARBA" id="ARBA00023203"/>
    </source>
</evidence>
<dbReference type="InterPro" id="IPR015943">
    <property type="entry name" value="WD40/YVTN_repeat-like_dom_sf"/>
</dbReference>
<dbReference type="GO" id="GO:0005885">
    <property type="term" value="C:Arp2/3 protein complex"/>
    <property type="evidence" value="ECO:0007669"/>
    <property type="project" value="UniProtKB-UniRule"/>
</dbReference>
<dbReference type="AlphaFoldDB" id="A0A1E4TFP6"/>
<dbReference type="GO" id="GO:0044396">
    <property type="term" value="P:actin cortical patch organization"/>
    <property type="evidence" value="ECO:0007669"/>
    <property type="project" value="EnsemblFungi"/>
</dbReference>
<keyword evidence="4" id="KW-0677">Repeat</keyword>
<accession>A0A1E4TFP6</accession>
<keyword evidence="5 7" id="KW-0009">Actin-binding</keyword>
<evidence type="ECO:0000256" key="9">
    <source>
        <dbReference type="SAM" id="MobiDB-lite"/>
    </source>
</evidence>
<evidence type="ECO:0000256" key="1">
    <source>
        <dbReference type="ARBA" id="ARBA00006260"/>
    </source>
</evidence>
<dbReference type="PANTHER" id="PTHR10709:SF2">
    <property type="entry name" value="ACTIN-RELATED PROTEIN 2_3 COMPLEX SUBUNIT"/>
    <property type="match status" value="1"/>
</dbReference>
<dbReference type="Gene3D" id="2.130.10.10">
    <property type="entry name" value="YVTN repeat-like/Quinoprotein amine dehydrogenase"/>
    <property type="match status" value="1"/>
</dbReference>
<dbReference type="PANTHER" id="PTHR10709">
    <property type="entry name" value="ACTIN-RELATED PROTEIN 2/3 COMPLEX SUBUNIT 1"/>
    <property type="match status" value="1"/>
</dbReference>
<protein>
    <recommendedName>
        <fullName evidence="7">Actin-related protein 2/3 complex subunit</fullName>
    </recommendedName>
</protein>
<evidence type="ECO:0000256" key="4">
    <source>
        <dbReference type="ARBA" id="ARBA00022737"/>
    </source>
</evidence>
<dbReference type="Pfam" id="PF00400">
    <property type="entry name" value="WD40"/>
    <property type="match status" value="3"/>
</dbReference>
<gene>
    <name evidence="10" type="ORF">CANCADRAFT_107199</name>
</gene>
<dbReference type="InterPro" id="IPR017383">
    <property type="entry name" value="ARPC1"/>
</dbReference>
<comment type="function">
    <text evidence="7">Functions as component of the Arp2/3 complex which is involved in regulation of actin polymerization and together with an activating nucleation-promoting factor (NPF) mediates the formation of branched actin networks.</text>
</comment>
<dbReference type="GO" id="GO:2000601">
    <property type="term" value="P:positive regulation of Arp2/3 complex-mediated actin nucleation"/>
    <property type="evidence" value="ECO:0007669"/>
    <property type="project" value="EnsemblFungi"/>
</dbReference>
<dbReference type="InterPro" id="IPR036322">
    <property type="entry name" value="WD40_repeat_dom_sf"/>
</dbReference>
<dbReference type="OrthoDB" id="406844at2759"/>
<evidence type="ECO:0000313" key="10">
    <source>
        <dbReference type="EMBL" id="ODV90523.1"/>
    </source>
</evidence>
<dbReference type="GO" id="GO:0034314">
    <property type="term" value="P:Arp2/3 complex-mediated actin nucleation"/>
    <property type="evidence" value="ECO:0007669"/>
    <property type="project" value="UniProtKB-UniRule"/>
</dbReference>
<dbReference type="SUPFAM" id="SSF50978">
    <property type="entry name" value="WD40 repeat-like"/>
    <property type="match status" value="1"/>
</dbReference>
<evidence type="ECO:0000256" key="7">
    <source>
        <dbReference type="PIRNR" id="PIRNR038093"/>
    </source>
</evidence>
<evidence type="ECO:0000256" key="8">
    <source>
        <dbReference type="PROSITE-ProRule" id="PRU00221"/>
    </source>
</evidence>
<name>A0A1E4TFP6_9ASCO</name>
<comment type="similarity">
    <text evidence="1 7">Belongs to the WD repeat ARPC1 family.</text>
</comment>
<dbReference type="EMBL" id="KV453842">
    <property type="protein sequence ID" value="ODV90523.1"/>
    <property type="molecule type" value="Genomic_DNA"/>
</dbReference>
<keyword evidence="11" id="KW-1185">Reference proteome</keyword>
<dbReference type="PROSITE" id="PS50082">
    <property type="entry name" value="WD_REPEATS_2"/>
    <property type="match status" value="1"/>
</dbReference>
<dbReference type="SMART" id="SM00320">
    <property type="entry name" value="WD40"/>
    <property type="match status" value="5"/>
</dbReference>
<dbReference type="GO" id="GO:0030479">
    <property type="term" value="C:actin cortical patch"/>
    <property type="evidence" value="ECO:0007669"/>
    <property type="project" value="UniProtKB-SubCell"/>
</dbReference>
<feature type="repeat" description="WD" evidence="8">
    <location>
        <begin position="44"/>
        <end position="75"/>
    </location>
</feature>
<dbReference type="GO" id="GO:0051015">
    <property type="term" value="F:actin filament binding"/>
    <property type="evidence" value="ECO:0007669"/>
    <property type="project" value="EnsemblFungi"/>
</dbReference>
<proteinExistence type="inferred from homology"/>
<comment type="subcellular location">
    <subcellularLocation>
        <location evidence="7">Cytoplasm</location>
        <location evidence="7">Cytoskeleton</location>
        <location evidence="7">Actin patch</location>
    </subcellularLocation>
</comment>
<dbReference type="PIRSF" id="PIRSF038093">
    <property type="entry name" value="ARP2/3_su1"/>
    <property type="match status" value="1"/>
</dbReference>
<keyword evidence="6 7" id="KW-0206">Cytoskeleton</keyword>
<organism evidence="10 11">
    <name type="scientific">Tortispora caseinolytica NRRL Y-17796</name>
    <dbReference type="NCBI Taxonomy" id="767744"/>
    <lineage>
        <taxon>Eukaryota</taxon>
        <taxon>Fungi</taxon>
        <taxon>Dikarya</taxon>
        <taxon>Ascomycota</taxon>
        <taxon>Saccharomycotina</taxon>
        <taxon>Trigonopsidomycetes</taxon>
        <taxon>Trigonopsidales</taxon>
        <taxon>Trigonopsidaceae</taxon>
        <taxon>Tortispora</taxon>
    </lineage>
</organism>
<dbReference type="InterPro" id="IPR001680">
    <property type="entry name" value="WD40_rpt"/>
</dbReference>
<sequence>MPQIHQLGHSSIADFAFSANKDLLAVPRASNVELYNNFKLSHTLTEHDKTVTGLDISPSGRIVTCSQDRNALVWDRDASGEWKPSLVLLRINRAATSVRWSPDERKFAVGSGARLIAVCYFEEENDWWVSKHIKKPLHSTVLNIDWHPNSVLLAAASTDGYARVFSAYIKGVDERPAPTAWGERIPFQTLCGEFTNETGSWVHDVAFSPSGDSLAYCAHDASVTVVYPSAPEQPPRAVINVKTDILPFKTLTWVSETSLVAAGFACHPVIFSGNENGWKQERSLDDPETSSKTTTGDSSALSMFRRLDLKGSDQSDSVLPTIHQNTITVVRPFESSGGKVTKICTAGIDGKIVIFAI</sequence>
<evidence type="ECO:0000256" key="3">
    <source>
        <dbReference type="ARBA" id="ARBA00022574"/>
    </source>
</evidence>
<evidence type="ECO:0000256" key="6">
    <source>
        <dbReference type="ARBA" id="ARBA00023212"/>
    </source>
</evidence>